<dbReference type="PANTHER" id="PTHR11059:SF0">
    <property type="entry name" value="DNA REPAIR PROTEIN RECN"/>
    <property type="match status" value="1"/>
</dbReference>
<comment type="caution">
    <text evidence="11">The sequence shown here is derived from an EMBL/GenBank/DDBJ whole genome shotgun (WGS) entry which is preliminary data.</text>
</comment>
<dbReference type="AlphaFoldDB" id="A0A3A1UYS6"/>
<dbReference type="OrthoDB" id="9806954at2"/>
<keyword evidence="7 9" id="KW-0234">DNA repair</keyword>
<proteinExistence type="inferred from homology"/>
<comment type="function">
    <text evidence="1 9">May be involved in recombinational repair of damaged DNA.</text>
</comment>
<comment type="similarity">
    <text evidence="2 9">Belongs to the RecN family.</text>
</comment>
<gene>
    <name evidence="11" type="primary">recN</name>
    <name evidence="11" type="ORF">D3P08_08160</name>
</gene>
<evidence type="ECO:0000256" key="1">
    <source>
        <dbReference type="ARBA" id="ARBA00003618"/>
    </source>
</evidence>
<organism evidence="11 12">
    <name type="scientific">Paenibacillus nanensis</name>
    <dbReference type="NCBI Taxonomy" id="393251"/>
    <lineage>
        <taxon>Bacteria</taxon>
        <taxon>Bacillati</taxon>
        <taxon>Bacillota</taxon>
        <taxon>Bacilli</taxon>
        <taxon>Bacillales</taxon>
        <taxon>Paenibacillaceae</taxon>
        <taxon>Paenibacillus</taxon>
    </lineage>
</organism>
<reference evidence="11 12" key="1">
    <citation type="submission" date="2018-09" db="EMBL/GenBank/DDBJ databases">
        <title>Paenibacillus aracenensis nov. sp. isolated from a cave in southern Spain.</title>
        <authorList>
            <person name="Jurado V."/>
            <person name="Gutierrez-Patricio S."/>
            <person name="Gonzalez-Pimentel J.L."/>
            <person name="Miller A.Z."/>
            <person name="Laiz L."/>
            <person name="Saiz-Jimenez C."/>
        </authorList>
    </citation>
    <scope>NUCLEOTIDE SEQUENCE [LARGE SCALE GENOMIC DNA]</scope>
    <source>
        <strain evidence="11 12">DSM 22867</strain>
    </source>
</reference>
<accession>A0A3A1UYS6</accession>
<name>A0A3A1UYS6_9BACL</name>
<dbReference type="Gene3D" id="3.40.50.300">
    <property type="entry name" value="P-loop containing nucleotide triphosphate hydrolases"/>
    <property type="match status" value="2"/>
</dbReference>
<keyword evidence="12" id="KW-1185">Reference proteome</keyword>
<evidence type="ECO:0000256" key="2">
    <source>
        <dbReference type="ARBA" id="ARBA00009441"/>
    </source>
</evidence>
<evidence type="ECO:0000313" key="11">
    <source>
        <dbReference type="EMBL" id="RIX53405.1"/>
    </source>
</evidence>
<keyword evidence="4" id="KW-0547">Nucleotide-binding</keyword>
<evidence type="ECO:0000256" key="6">
    <source>
        <dbReference type="ARBA" id="ARBA00022840"/>
    </source>
</evidence>
<dbReference type="EMBL" id="QXQA01000004">
    <property type="protein sequence ID" value="RIX53405.1"/>
    <property type="molecule type" value="Genomic_DNA"/>
</dbReference>
<dbReference type="CDD" id="cd03241">
    <property type="entry name" value="ABC_RecN"/>
    <property type="match status" value="2"/>
</dbReference>
<dbReference type="PIRSF" id="PIRSF003128">
    <property type="entry name" value="RecN"/>
    <property type="match status" value="1"/>
</dbReference>
<evidence type="ECO:0000256" key="3">
    <source>
        <dbReference type="ARBA" id="ARBA00021315"/>
    </source>
</evidence>
<dbReference type="NCBIfam" id="TIGR00634">
    <property type="entry name" value="recN"/>
    <property type="match status" value="1"/>
</dbReference>
<feature type="domain" description="RecF/RecN/SMC N-terminal" evidence="10">
    <location>
        <begin position="2"/>
        <end position="518"/>
    </location>
</feature>
<dbReference type="GO" id="GO:0043590">
    <property type="term" value="C:bacterial nucleoid"/>
    <property type="evidence" value="ECO:0007669"/>
    <property type="project" value="TreeGrafter"/>
</dbReference>
<evidence type="ECO:0000256" key="4">
    <source>
        <dbReference type="ARBA" id="ARBA00022741"/>
    </source>
</evidence>
<evidence type="ECO:0000256" key="7">
    <source>
        <dbReference type="ARBA" id="ARBA00023204"/>
    </source>
</evidence>
<dbReference type="Proteomes" id="UP000266482">
    <property type="component" value="Unassembled WGS sequence"/>
</dbReference>
<dbReference type="GO" id="GO:0006310">
    <property type="term" value="P:DNA recombination"/>
    <property type="evidence" value="ECO:0007669"/>
    <property type="project" value="InterPro"/>
</dbReference>
<dbReference type="FunFam" id="3.40.50.300:FF:000356">
    <property type="entry name" value="DNA repair protein RecN"/>
    <property type="match status" value="1"/>
</dbReference>
<keyword evidence="5 9" id="KW-0227">DNA damage</keyword>
<evidence type="ECO:0000313" key="12">
    <source>
        <dbReference type="Proteomes" id="UP000266482"/>
    </source>
</evidence>
<dbReference type="FunFam" id="3.40.50.300:FF:000319">
    <property type="entry name" value="DNA repair protein RecN"/>
    <property type="match status" value="1"/>
</dbReference>
<dbReference type="GO" id="GO:0006281">
    <property type="term" value="P:DNA repair"/>
    <property type="evidence" value="ECO:0007669"/>
    <property type="project" value="UniProtKB-KW"/>
</dbReference>
<dbReference type="SUPFAM" id="SSF52540">
    <property type="entry name" value="P-loop containing nucleoside triphosphate hydrolases"/>
    <property type="match status" value="2"/>
</dbReference>
<dbReference type="InterPro" id="IPR027417">
    <property type="entry name" value="P-loop_NTPase"/>
</dbReference>
<evidence type="ECO:0000259" key="10">
    <source>
        <dbReference type="Pfam" id="PF02463"/>
    </source>
</evidence>
<protein>
    <recommendedName>
        <fullName evidence="3 9">DNA repair protein RecN</fullName>
    </recommendedName>
    <alternativeName>
        <fullName evidence="8 9">Recombination protein N</fullName>
    </alternativeName>
</protein>
<keyword evidence="6" id="KW-0067">ATP-binding</keyword>
<evidence type="ECO:0000256" key="9">
    <source>
        <dbReference type="PIRNR" id="PIRNR003128"/>
    </source>
</evidence>
<dbReference type="GO" id="GO:0005524">
    <property type="term" value="F:ATP binding"/>
    <property type="evidence" value="ECO:0007669"/>
    <property type="project" value="UniProtKB-KW"/>
</dbReference>
<dbReference type="RefSeq" id="WP_119599014.1">
    <property type="nucleotide sequence ID" value="NZ_QXQA01000004.1"/>
</dbReference>
<dbReference type="Pfam" id="PF02463">
    <property type="entry name" value="SMC_N"/>
    <property type="match status" value="1"/>
</dbReference>
<sequence>MLRELSIKNLAVIEEIHVAFHHGFHVLTGETGAGKSILIDALSLIVGGRGSADMVRYGCDKAEMEAMFDLPQQHPVWKQLDRLGIQYKAEEMLVVRRELSAQGKSSCRVNGQLVTITMLREIGEYLVNIHGQHEHQSLLRTDQHLEWLDQFGGDLLLERREQYKHLYAQLSQVRQSLREVEDTSRQNVQMLDLYRFQIEEISSAKLKPGEDEELAEERQKLMYAGKRMDAASDAYGLLYGDKGLDAFSRAISKLTDIQSYDPSVLGPLVEQLQSAYYQAEDVAFQLRDYRDGIESDPERLSIVEDRLDLINGLKRKYGETIPDILAYLEQTIKERDKIENRDEMLTMLKQQEEALFKQAVQLARELSKLRQHTAERLADAVQHELRHLQMPAARFQVALANKADGESDGLRVKLHASGMDDAVFMLSTNPGEPVKPLNKIASGGEMSRIMLALKSIFAEIDQIPTLIFDEVDTGVSGRAAQAIAEKLSSLSSKCQVFSITHLPQVACMSDHHYEIKKQVYNDRTSTSVSELSLDMRIEELARMLGGVEVTEKTKHHAQEMLDLAHGLKGA</sequence>
<evidence type="ECO:0000256" key="8">
    <source>
        <dbReference type="ARBA" id="ARBA00033408"/>
    </source>
</evidence>
<dbReference type="InterPro" id="IPR003395">
    <property type="entry name" value="RecF/RecN/SMC_N"/>
</dbReference>
<dbReference type="GO" id="GO:0009432">
    <property type="term" value="P:SOS response"/>
    <property type="evidence" value="ECO:0007669"/>
    <property type="project" value="TreeGrafter"/>
</dbReference>
<dbReference type="InterPro" id="IPR004604">
    <property type="entry name" value="DNA_recomb/repair_RecN"/>
</dbReference>
<dbReference type="PANTHER" id="PTHR11059">
    <property type="entry name" value="DNA REPAIR PROTEIN RECN"/>
    <property type="match status" value="1"/>
</dbReference>
<evidence type="ECO:0000256" key="5">
    <source>
        <dbReference type="ARBA" id="ARBA00022763"/>
    </source>
</evidence>